<dbReference type="SUPFAM" id="SSF53807">
    <property type="entry name" value="Helical backbone' metal receptor"/>
    <property type="match status" value="1"/>
</dbReference>
<name>A0A9D1MQB5_9FIRM</name>
<dbReference type="GO" id="GO:0046872">
    <property type="term" value="F:metal ion binding"/>
    <property type="evidence" value="ECO:0007669"/>
    <property type="project" value="InterPro"/>
</dbReference>
<evidence type="ECO:0000256" key="3">
    <source>
        <dbReference type="ARBA" id="ARBA00022729"/>
    </source>
</evidence>
<dbReference type="InterPro" id="IPR006129">
    <property type="entry name" value="AdhesinB"/>
</dbReference>
<keyword evidence="2" id="KW-0813">Transport</keyword>
<dbReference type="EMBL" id="DVNI01000093">
    <property type="protein sequence ID" value="HIU64511.1"/>
    <property type="molecule type" value="Genomic_DNA"/>
</dbReference>
<dbReference type="GO" id="GO:0007155">
    <property type="term" value="P:cell adhesion"/>
    <property type="evidence" value="ECO:0007669"/>
    <property type="project" value="InterPro"/>
</dbReference>
<dbReference type="Pfam" id="PF01297">
    <property type="entry name" value="ZnuA"/>
    <property type="match status" value="1"/>
</dbReference>
<gene>
    <name evidence="5" type="ORF">IAB06_05720</name>
</gene>
<evidence type="ECO:0000256" key="2">
    <source>
        <dbReference type="ARBA" id="ARBA00022448"/>
    </source>
</evidence>
<dbReference type="InterPro" id="IPR006127">
    <property type="entry name" value="ZnuA-like"/>
</dbReference>
<comment type="caution">
    <text evidence="5">The sequence shown here is derived from an EMBL/GenBank/DDBJ whole genome shotgun (WGS) entry which is preliminary data.</text>
</comment>
<dbReference type="PRINTS" id="PR00691">
    <property type="entry name" value="ADHESINB"/>
</dbReference>
<sequence length="313" mass="34684">MLKKLLLAVVVVGISVLTAACGFSEQDTLPKEKARLKIVTSFYPMYIETINITRGVPGVEVLNMTKPQTGCLHDYQLVPEDLKTLETADVFVINGAGMENFLDKVIKQNAQLKVIEASKDISLLMEGAHEHNSEHKHTHEEVANPHVWVSVSNAILQVQNIGAQMAVLDPEYAEQYQKNTAAYVQKLVALKTEMHEELANITAKDIITFHEAFPYFAREFDLNLVAVIEREPGSEPTPQELKATIEKVKALKVKALFTEPQYSAKSAQALSEATGAKVYVLDPAVTGDATKDSYDDYLVIMKKNAKTLKEALQ</sequence>
<dbReference type="PANTHER" id="PTHR42953">
    <property type="entry name" value="HIGH-AFFINITY ZINC UPTAKE SYSTEM PROTEIN ZNUA-RELATED"/>
    <property type="match status" value="1"/>
</dbReference>
<dbReference type="InterPro" id="IPR050492">
    <property type="entry name" value="Bact_metal-bind_prot9"/>
</dbReference>
<dbReference type="AlphaFoldDB" id="A0A9D1MQB5"/>
<dbReference type="PROSITE" id="PS51257">
    <property type="entry name" value="PROKAR_LIPOPROTEIN"/>
    <property type="match status" value="1"/>
</dbReference>
<protein>
    <submittedName>
        <fullName evidence="5">Zinc ABC transporter substrate-binding protein</fullName>
    </submittedName>
</protein>
<organism evidence="5 6">
    <name type="scientific">Candidatus Avacidaminococcus intestinavium</name>
    <dbReference type="NCBI Taxonomy" id="2840684"/>
    <lineage>
        <taxon>Bacteria</taxon>
        <taxon>Bacillati</taxon>
        <taxon>Bacillota</taxon>
        <taxon>Negativicutes</taxon>
        <taxon>Acidaminococcales</taxon>
        <taxon>Acidaminococcaceae</taxon>
        <taxon>Acidaminococcaceae incertae sedis</taxon>
        <taxon>Candidatus Avacidaminococcus</taxon>
    </lineage>
</organism>
<evidence type="ECO:0000256" key="4">
    <source>
        <dbReference type="SAM" id="SignalP"/>
    </source>
</evidence>
<feature type="signal peptide" evidence="4">
    <location>
        <begin position="1"/>
        <end position="19"/>
    </location>
</feature>
<dbReference type="GO" id="GO:0030001">
    <property type="term" value="P:metal ion transport"/>
    <property type="evidence" value="ECO:0007669"/>
    <property type="project" value="InterPro"/>
</dbReference>
<reference evidence="5" key="2">
    <citation type="journal article" date="2021" name="PeerJ">
        <title>Extensive microbial diversity within the chicken gut microbiome revealed by metagenomics and culture.</title>
        <authorList>
            <person name="Gilroy R."/>
            <person name="Ravi A."/>
            <person name="Getino M."/>
            <person name="Pursley I."/>
            <person name="Horton D.L."/>
            <person name="Alikhan N.F."/>
            <person name="Baker D."/>
            <person name="Gharbi K."/>
            <person name="Hall N."/>
            <person name="Watson M."/>
            <person name="Adriaenssens E.M."/>
            <person name="Foster-Nyarko E."/>
            <person name="Jarju S."/>
            <person name="Secka A."/>
            <person name="Antonio M."/>
            <person name="Oren A."/>
            <person name="Chaudhuri R.R."/>
            <person name="La Ragione R."/>
            <person name="Hildebrand F."/>
            <person name="Pallen M.J."/>
        </authorList>
    </citation>
    <scope>NUCLEOTIDE SEQUENCE</scope>
    <source>
        <strain evidence="5">CHK160-1198</strain>
    </source>
</reference>
<accession>A0A9D1MQB5</accession>
<keyword evidence="3 4" id="KW-0732">Signal</keyword>
<dbReference type="Proteomes" id="UP000824099">
    <property type="component" value="Unassembled WGS sequence"/>
</dbReference>
<evidence type="ECO:0000313" key="5">
    <source>
        <dbReference type="EMBL" id="HIU64511.1"/>
    </source>
</evidence>
<reference evidence="5" key="1">
    <citation type="submission" date="2020-10" db="EMBL/GenBank/DDBJ databases">
        <authorList>
            <person name="Gilroy R."/>
        </authorList>
    </citation>
    <scope>NUCLEOTIDE SEQUENCE</scope>
    <source>
        <strain evidence="5">CHK160-1198</strain>
    </source>
</reference>
<comment type="similarity">
    <text evidence="1">Belongs to the bacterial solute-binding protein 9 family.</text>
</comment>
<dbReference type="PANTHER" id="PTHR42953:SF3">
    <property type="entry name" value="HIGH-AFFINITY ZINC UPTAKE SYSTEM PROTEIN ZNUA"/>
    <property type="match status" value="1"/>
</dbReference>
<evidence type="ECO:0000313" key="6">
    <source>
        <dbReference type="Proteomes" id="UP000824099"/>
    </source>
</evidence>
<dbReference type="Gene3D" id="3.40.50.1980">
    <property type="entry name" value="Nitrogenase molybdenum iron protein domain"/>
    <property type="match status" value="2"/>
</dbReference>
<feature type="chain" id="PRO_5039533266" evidence="4">
    <location>
        <begin position="20"/>
        <end position="313"/>
    </location>
</feature>
<proteinExistence type="inferred from homology"/>
<evidence type="ECO:0000256" key="1">
    <source>
        <dbReference type="ARBA" id="ARBA00011028"/>
    </source>
</evidence>